<accession>A0A225DBX3</accession>
<dbReference type="EMBL" id="NIDE01000011">
    <property type="protein sequence ID" value="OWK39090.1"/>
    <property type="molecule type" value="Genomic_DNA"/>
</dbReference>
<gene>
    <name evidence="1" type="ORF">FRUB_06172</name>
</gene>
<evidence type="ECO:0008006" key="3">
    <source>
        <dbReference type="Google" id="ProtNLM"/>
    </source>
</evidence>
<reference evidence="2" key="1">
    <citation type="submission" date="2017-06" db="EMBL/GenBank/DDBJ databases">
        <title>Genome analysis of Fimbriiglobus ruber SP5, the first member of the order Planctomycetales with confirmed chitinolytic capability.</title>
        <authorList>
            <person name="Ravin N.V."/>
            <person name="Rakitin A.L."/>
            <person name="Ivanova A.A."/>
            <person name="Beletsky A.V."/>
            <person name="Kulichevskaya I.S."/>
            <person name="Mardanov A.V."/>
            <person name="Dedysh S.N."/>
        </authorList>
    </citation>
    <scope>NUCLEOTIDE SEQUENCE [LARGE SCALE GENOMIC DNA]</scope>
    <source>
        <strain evidence="2">SP5</strain>
    </source>
</reference>
<dbReference type="OrthoDB" id="5422155at2"/>
<organism evidence="1 2">
    <name type="scientific">Fimbriiglobus ruber</name>
    <dbReference type="NCBI Taxonomy" id="1908690"/>
    <lineage>
        <taxon>Bacteria</taxon>
        <taxon>Pseudomonadati</taxon>
        <taxon>Planctomycetota</taxon>
        <taxon>Planctomycetia</taxon>
        <taxon>Gemmatales</taxon>
        <taxon>Gemmataceae</taxon>
        <taxon>Fimbriiglobus</taxon>
    </lineage>
</organism>
<name>A0A225DBX3_9BACT</name>
<protein>
    <recommendedName>
        <fullName evidence="3">Prevent host death protein, Phd antitoxin</fullName>
    </recommendedName>
</protein>
<dbReference type="AlphaFoldDB" id="A0A225DBX3"/>
<comment type="caution">
    <text evidence="1">The sequence shown here is derived from an EMBL/GenBank/DDBJ whole genome shotgun (WGS) entry which is preliminary data.</text>
</comment>
<dbReference type="RefSeq" id="WP_088257072.1">
    <property type="nucleotide sequence ID" value="NZ_NIDE01000011.1"/>
</dbReference>
<dbReference type="Proteomes" id="UP000214646">
    <property type="component" value="Unassembled WGS sequence"/>
</dbReference>
<evidence type="ECO:0000313" key="1">
    <source>
        <dbReference type="EMBL" id="OWK39090.1"/>
    </source>
</evidence>
<keyword evidence="2" id="KW-1185">Reference proteome</keyword>
<evidence type="ECO:0000313" key="2">
    <source>
        <dbReference type="Proteomes" id="UP000214646"/>
    </source>
</evidence>
<sequence>MTAVTIKEEARRLVEKLPDDATWEDLQYQIYVRQAIEAGLKDSREGRVVPLEEARRRFGLDAS</sequence>
<proteinExistence type="predicted"/>